<feature type="chain" id="PRO_5042813612" description="Polygalacturonase" evidence="10">
    <location>
        <begin position="21"/>
        <end position="397"/>
    </location>
</feature>
<keyword evidence="10" id="KW-0732">Signal</keyword>
<dbReference type="InterPro" id="IPR012334">
    <property type="entry name" value="Pectin_lyas_fold"/>
</dbReference>
<evidence type="ECO:0000256" key="6">
    <source>
        <dbReference type="ARBA" id="ARBA00023295"/>
    </source>
</evidence>
<comment type="caution">
    <text evidence="11">The sequence shown here is derived from an EMBL/GenBank/DDBJ whole genome shotgun (WGS) entry which is preliminary data.</text>
</comment>
<evidence type="ECO:0000256" key="10">
    <source>
        <dbReference type="SAM" id="SignalP"/>
    </source>
</evidence>
<protein>
    <recommendedName>
        <fullName evidence="13">Polygalacturonase</fullName>
    </recommendedName>
</protein>
<dbReference type="Gene3D" id="2.160.20.10">
    <property type="entry name" value="Single-stranded right-handed beta-helix, Pectin lyase-like"/>
    <property type="match status" value="1"/>
</dbReference>
<keyword evidence="4" id="KW-0964">Secreted</keyword>
<comment type="similarity">
    <text evidence="2 9">Belongs to the glycosyl hydrolase 28 family.</text>
</comment>
<keyword evidence="12" id="KW-1185">Reference proteome</keyword>
<evidence type="ECO:0000256" key="8">
    <source>
        <dbReference type="PROSITE-ProRule" id="PRU10052"/>
    </source>
</evidence>
<dbReference type="SMART" id="SM00710">
    <property type="entry name" value="PbH1"/>
    <property type="match status" value="5"/>
</dbReference>
<evidence type="ECO:0000256" key="1">
    <source>
        <dbReference type="ARBA" id="ARBA00004191"/>
    </source>
</evidence>
<keyword evidence="7" id="KW-0961">Cell wall biogenesis/degradation</keyword>
<dbReference type="Proteomes" id="UP001419268">
    <property type="component" value="Unassembled WGS sequence"/>
</dbReference>
<evidence type="ECO:0000256" key="5">
    <source>
        <dbReference type="ARBA" id="ARBA00022801"/>
    </source>
</evidence>
<evidence type="ECO:0000256" key="7">
    <source>
        <dbReference type="ARBA" id="ARBA00023316"/>
    </source>
</evidence>
<dbReference type="GO" id="GO:0004650">
    <property type="term" value="F:polygalacturonase activity"/>
    <property type="evidence" value="ECO:0007669"/>
    <property type="project" value="InterPro"/>
</dbReference>
<dbReference type="GO" id="GO:0071555">
    <property type="term" value="P:cell wall organization"/>
    <property type="evidence" value="ECO:0007669"/>
    <property type="project" value="UniProtKB-KW"/>
</dbReference>
<dbReference type="GO" id="GO:0005975">
    <property type="term" value="P:carbohydrate metabolic process"/>
    <property type="evidence" value="ECO:0007669"/>
    <property type="project" value="InterPro"/>
</dbReference>
<keyword evidence="5 9" id="KW-0378">Hydrolase</keyword>
<dbReference type="InterPro" id="IPR011050">
    <property type="entry name" value="Pectin_lyase_fold/virulence"/>
</dbReference>
<feature type="signal peptide" evidence="10">
    <location>
        <begin position="1"/>
        <end position="20"/>
    </location>
</feature>
<reference evidence="11 12" key="1">
    <citation type="submission" date="2024-01" db="EMBL/GenBank/DDBJ databases">
        <title>Genome assemblies of Stephania.</title>
        <authorList>
            <person name="Yang L."/>
        </authorList>
    </citation>
    <scope>NUCLEOTIDE SEQUENCE [LARGE SCALE GENOMIC DNA]</scope>
    <source>
        <strain evidence="11">JXDWG</strain>
        <tissue evidence="11">Leaf</tissue>
    </source>
</reference>
<sequence length="397" mass="41781">MASNKLIFFLVLFTISIASSASTTSSTTANKLSSFNVVKFGAKADGKTDSTGAFLKAWAAACNSLSPPRLYVPRGTYLIKRLELRGPCKSTSRTTVQIDGTLVAPSDYHQLGNSGNLLLFVKISGLSVIGGTIDARGAAYWGCTRNCPPGARSITFNSVRNLVVSGLMLINSQVSHMVISGCTNAVVSRVKIIAPDQSPNTDGIHIQTSTGVTIKDSVIRTGDDCISIGPGTKKLLIQGISCGPGHGISIGSLARDVKEEGVEDVTVKNVSFSGSDNGLRIKSWARPSNGYVRGVTYHDITMNNVKNPIIIDQRYCPEGRGCPNQSSGIKISQVTYRNIRGTSATPVAVNFQCSATNPCIGIRLQNVKLGYSNSGAKSSCVHAHGTSSGVVAPASCF</sequence>
<accession>A0AAP0HY10</accession>
<evidence type="ECO:0000313" key="12">
    <source>
        <dbReference type="Proteomes" id="UP001419268"/>
    </source>
</evidence>
<dbReference type="EMBL" id="JBBNAG010000010">
    <property type="protein sequence ID" value="KAK9100575.1"/>
    <property type="molecule type" value="Genomic_DNA"/>
</dbReference>
<dbReference type="Pfam" id="PF00295">
    <property type="entry name" value="Glyco_hydro_28"/>
    <property type="match status" value="1"/>
</dbReference>
<dbReference type="PROSITE" id="PS00502">
    <property type="entry name" value="POLYGALACTURONASE"/>
    <property type="match status" value="1"/>
</dbReference>
<comment type="subcellular location">
    <subcellularLocation>
        <location evidence="1">Secreted</location>
        <location evidence="1">Cell wall</location>
    </subcellularLocation>
</comment>
<dbReference type="FunFam" id="2.160.20.10:FF:000004">
    <property type="entry name" value="Pectin lyase-like superfamily protein"/>
    <property type="match status" value="1"/>
</dbReference>
<evidence type="ECO:0000256" key="3">
    <source>
        <dbReference type="ARBA" id="ARBA00022512"/>
    </source>
</evidence>
<keyword evidence="3" id="KW-0134">Cell wall</keyword>
<dbReference type="PANTHER" id="PTHR31375">
    <property type="match status" value="1"/>
</dbReference>
<evidence type="ECO:0000313" key="11">
    <source>
        <dbReference type="EMBL" id="KAK9100575.1"/>
    </source>
</evidence>
<keyword evidence="6 9" id="KW-0326">Glycosidase</keyword>
<evidence type="ECO:0000256" key="2">
    <source>
        <dbReference type="ARBA" id="ARBA00008834"/>
    </source>
</evidence>
<gene>
    <name evidence="11" type="ORF">Scep_024005</name>
</gene>
<dbReference type="AlphaFoldDB" id="A0AAP0HY10"/>
<organism evidence="11 12">
    <name type="scientific">Stephania cephalantha</name>
    <dbReference type="NCBI Taxonomy" id="152367"/>
    <lineage>
        <taxon>Eukaryota</taxon>
        <taxon>Viridiplantae</taxon>
        <taxon>Streptophyta</taxon>
        <taxon>Embryophyta</taxon>
        <taxon>Tracheophyta</taxon>
        <taxon>Spermatophyta</taxon>
        <taxon>Magnoliopsida</taxon>
        <taxon>Ranunculales</taxon>
        <taxon>Menispermaceae</taxon>
        <taxon>Menispermoideae</taxon>
        <taxon>Cissampelideae</taxon>
        <taxon>Stephania</taxon>
    </lineage>
</organism>
<feature type="active site" evidence="8">
    <location>
        <position position="246"/>
    </location>
</feature>
<evidence type="ECO:0000256" key="9">
    <source>
        <dbReference type="RuleBase" id="RU361169"/>
    </source>
</evidence>
<evidence type="ECO:0008006" key="13">
    <source>
        <dbReference type="Google" id="ProtNLM"/>
    </source>
</evidence>
<evidence type="ECO:0000256" key="4">
    <source>
        <dbReference type="ARBA" id="ARBA00022525"/>
    </source>
</evidence>
<dbReference type="InterPro" id="IPR000743">
    <property type="entry name" value="Glyco_hydro_28"/>
</dbReference>
<dbReference type="SUPFAM" id="SSF51126">
    <property type="entry name" value="Pectin lyase-like"/>
    <property type="match status" value="1"/>
</dbReference>
<proteinExistence type="inferred from homology"/>
<dbReference type="InterPro" id="IPR006626">
    <property type="entry name" value="PbH1"/>
</dbReference>
<name>A0AAP0HY10_9MAGN</name>